<accession>A0A1G6SLH0</accession>
<feature type="domain" description="Bacterial Ig-like" evidence="1">
    <location>
        <begin position="903"/>
        <end position="988"/>
    </location>
</feature>
<protein>
    <submittedName>
        <fullName evidence="2">Ig-like domain (Group 3)</fullName>
    </submittedName>
</protein>
<reference evidence="2 3" key="1">
    <citation type="submission" date="2016-10" db="EMBL/GenBank/DDBJ databases">
        <authorList>
            <person name="de Groot N.N."/>
        </authorList>
    </citation>
    <scope>NUCLEOTIDE SEQUENCE [LARGE SCALE GENOMIC DNA]</scope>
    <source>
        <strain evidence="2 3">CGMCC 4.6858</strain>
    </source>
</reference>
<dbReference type="STRING" id="1045774.SAMN05421872_106199"/>
<dbReference type="RefSeq" id="WP_090856207.1">
    <property type="nucleotide sequence ID" value="NZ_FMZM01000006.1"/>
</dbReference>
<dbReference type="Gene3D" id="2.60.40.10">
    <property type="entry name" value="Immunoglobulins"/>
    <property type="match status" value="4"/>
</dbReference>
<feature type="domain" description="Bacterial Ig-like" evidence="1">
    <location>
        <begin position="814"/>
        <end position="895"/>
    </location>
</feature>
<dbReference type="GO" id="GO:0005975">
    <property type="term" value="P:carbohydrate metabolic process"/>
    <property type="evidence" value="ECO:0007669"/>
    <property type="project" value="UniProtKB-ARBA"/>
</dbReference>
<gene>
    <name evidence="2" type="ORF">SAMN05421872_106199</name>
</gene>
<dbReference type="InterPro" id="IPR032109">
    <property type="entry name" value="Big_3_5"/>
</dbReference>
<evidence type="ECO:0000259" key="1">
    <source>
        <dbReference type="Pfam" id="PF16640"/>
    </source>
</evidence>
<feature type="domain" description="Bacterial Ig-like" evidence="1">
    <location>
        <begin position="724"/>
        <end position="805"/>
    </location>
</feature>
<organism evidence="2 3">
    <name type="scientific">Nocardioides lianchengensis</name>
    <dbReference type="NCBI Taxonomy" id="1045774"/>
    <lineage>
        <taxon>Bacteria</taxon>
        <taxon>Bacillati</taxon>
        <taxon>Actinomycetota</taxon>
        <taxon>Actinomycetes</taxon>
        <taxon>Propionibacteriales</taxon>
        <taxon>Nocardioidaceae</taxon>
        <taxon>Nocardioides</taxon>
    </lineage>
</organism>
<proteinExistence type="predicted"/>
<dbReference type="Pfam" id="PF16640">
    <property type="entry name" value="Big_3_5"/>
    <property type="match status" value="4"/>
</dbReference>
<dbReference type="OrthoDB" id="9798386at2"/>
<dbReference type="AlphaFoldDB" id="A0A1G6SLH0"/>
<dbReference type="InterPro" id="IPR013783">
    <property type="entry name" value="Ig-like_fold"/>
</dbReference>
<evidence type="ECO:0000313" key="3">
    <source>
        <dbReference type="Proteomes" id="UP000199034"/>
    </source>
</evidence>
<dbReference type="Proteomes" id="UP000199034">
    <property type="component" value="Unassembled WGS sequence"/>
</dbReference>
<name>A0A1G6SLH0_9ACTN</name>
<sequence length="1089" mass="112131">MKAAAVAAAVALAPLSPLGALSAAHAAAPAATHGIDFDYFDDAYTDLGANSVFETVTLERFKYILRDKPGNFAFLIGDPADANTQATIGHINDVAKDLGISKIYNFTPKIDGGKWNLWNWADLESVVGGNGLAYWKAEGTGANTAALSTSYLNQDTTPQFVRNEAGVVDAPYLFVHNKDRTVDVGGTPTADHIVSSLADRKTAADLDTPAEVTAFRDQVRGVLDDVPAGQYAVNSAFTYWKDEGNRRHAAGYNEGAEPGRYGGTEIITDADNVDGWRIQPITYPEWIALLKKPGDIPFLFGGTWCHNTRAIIKEVNRLAQENGVKKVYNFDYSLFSTSNGGTNYDHSRSSGTTITTGTGDATRLLYPSHLYGQTINTYLSNAIAQYGKVDQVGQSPNYYHPDGDVTKPVENAVRIQVGHFLTYNKDHKDAAGAPAPVVDQALRQNDDGGNTEHMTEWWFVKNRELPSTDHTGRGSINVTAGQANNGLANQRAFAKEAIDDIEQVFRGFTTDLPSTTTVAGIGPSVDKGATPTLQVSLDAAGYAPYSSSQGTGSATPGTLIAKPRGWVRLLNGTTEIERKRVTRAGTTSFTLPAQNTPGPQSYSVQYLGRGELIQPSTQQVSFAVAPTTTTLAGAASAAAGQSTQFTATLTPATATGSVTLTGLPGAAITGTINAGSATLTVPGTVPSGTYQVKAVYAGNDDNAASESATQAFQVVANPSTTTLTGPESTTYGAGGTYTATVTTGATGTVRLLGLPDAIDATISSGTASFTLPAGLPVGAYQVHAQYLGDSQFGSSESAPRSLSVAKAATTTTVAGPASLALGAGGTVTATVPGATGPVTLSGLPGGNRTAQLASGVAQFTVPASTPAGAYALTASYAGNASYLASASTAYSLAVAKGTASPASTATNQAYGKAGSVAVTVPGTAGIVPTGTVRVLEGASVLGTATLAGGRATIALPKTATVKKHVLKVEYVGDANYLASTGAGSFTVTKGTTKAPTFKVTGTLRSSRAGSATVTVGTAAGLAKAGGKVKLVLKSGRTTKTVNARLGTRGTATVKLPKLAKGKWTVQVTYLGSTTYAAVRAKAVRLTVKR</sequence>
<keyword evidence="3" id="KW-1185">Reference proteome</keyword>
<feature type="domain" description="Bacterial Ig-like" evidence="1">
    <location>
        <begin position="633"/>
        <end position="714"/>
    </location>
</feature>
<evidence type="ECO:0000313" key="2">
    <source>
        <dbReference type="EMBL" id="SDD17760.1"/>
    </source>
</evidence>
<dbReference type="EMBL" id="FMZM01000006">
    <property type="protein sequence ID" value="SDD17760.1"/>
    <property type="molecule type" value="Genomic_DNA"/>
</dbReference>